<evidence type="ECO:0000313" key="1">
    <source>
        <dbReference type="EMBL" id="MFC0847563.1"/>
    </source>
</evidence>
<dbReference type="EC" id="3.-.-.-" evidence="1"/>
<dbReference type="RefSeq" id="WP_394322377.1">
    <property type="nucleotide sequence ID" value="NZ_JBHMQV010000009.1"/>
</dbReference>
<dbReference type="SUPFAM" id="SSF56784">
    <property type="entry name" value="HAD-like"/>
    <property type="match status" value="1"/>
</dbReference>
<dbReference type="Proteomes" id="UP001589887">
    <property type="component" value="Unassembled WGS sequence"/>
</dbReference>
<comment type="caution">
    <text evidence="1">The sequence shown here is derived from an EMBL/GenBank/DDBJ whole genome shotgun (WGS) entry which is preliminary data.</text>
</comment>
<evidence type="ECO:0000313" key="2">
    <source>
        <dbReference type="Proteomes" id="UP001589887"/>
    </source>
</evidence>
<dbReference type="InterPro" id="IPR050155">
    <property type="entry name" value="HAD-like_hydrolase_sf"/>
</dbReference>
<proteinExistence type="predicted"/>
<dbReference type="Pfam" id="PF00702">
    <property type="entry name" value="Hydrolase"/>
    <property type="match status" value="1"/>
</dbReference>
<reference evidence="1 2" key="1">
    <citation type="submission" date="2024-09" db="EMBL/GenBank/DDBJ databases">
        <authorList>
            <person name="Sun Q."/>
            <person name="Mori K."/>
        </authorList>
    </citation>
    <scope>NUCLEOTIDE SEQUENCE [LARGE SCALE GENOMIC DNA]</scope>
    <source>
        <strain evidence="1 2">JCM 4557</strain>
    </source>
</reference>
<keyword evidence="1" id="KW-0378">Hydrolase</keyword>
<dbReference type="EMBL" id="JBHMQV010000009">
    <property type="protein sequence ID" value="MFC0847563.1"/>
    <property type="molecule type" value="Genomic_DNA"/>
</dbReference>
<name>A0ABV6TP43_9ACTN</name>
<dbReference type="PANTHER" id="PTHR43434">
    <property type="entry name" value="PHOSPHOGLYCOLATE PHOSPHATASE"/>
    <property type="match status" value="1"/>
</dbReference>
<gene>
    <name evidence="1" type="ORF">ACFH04_28220</name>
</gene>
<sequence>MTDLRELLASARCVLFDFDGPVCRLFARHRASDVAAEITASLSSRFEHGDPRRRPELFDDPLALLVEVYGQGESASIVAEWEQRLTEQEIWAAATAQETEHANLLIKALSAAGFRLAVTTNNSPSAVTAYLRREGLEACFGEHVHGRTSDPKLLKPHPYCLEQALESTGSTAGESLMIGDSPGDWQAATNIGVRFLGFAPRLAKRVSLQRAAVDEIILSSLQPLCDAVGSGPQIER</sequence>
<dbReference type="CDD" id="cd01427">
    <property type="entry name" value="HAD_like"/>
    <property type="match status" value="1"/>
</dbReference>
<dbReference type="Gene3D" id="3.40.50.1000">
    <property type="entry name" value="HAD superfamily/HAD-like"/>
    <property type="match status" value="1"/>
</dbReference>
<keyword evidence="2" id="KW-1185">Reference proteome</keyword>
<protein>
    <submittedName>
        <fullName evidence="1">HAD family hydrolase</fullName>
        <ecNumber evidence="1">3.-.-.-</ecNumber>
    </submittedName>
</protein>
<accession>A0ABV6TP43</accession>
<dbReference type="InterPro" id="IPR023214">
    <property type="entry name" value="HAD_sf"/>
</dbReference>
<dbReference type="PANTHER" id="PTHR43434:SF1">
    <property type="entry name" value="PHOSPHOGLYCOLATE PHOSPHATASE"/>
    <property type="match status" value="1"/>
</dbReference>
<organism evidence="1 2">
    <name type="scientific">Streptomyces noboritoensis</name>
    <dbReference type="NCBI Taxonomy" id="67337"/>
    <lineage>
        <taxon>Bacteria</taxon>
        <taxon>Bacillati</taxon>
        <taxon>Actinomycetota</taxon>
        <taxon>Actinomycetes</taxon>
        <taxon>Kitasatosporales</taxon>
        <taxon>Streptomycetaceae</taxon>
        <taxon>Streptomyces</taxon>
    </lineage>
</organism>
<dbReference type="InterPro" id="IPR036412">
    <property type="entry name" value="HAD-like_sf"/>
</dbReference>
<dbReference type="GO" id="GO:0016787">
    <property type="term" value="F:hydrolase activity"/>
    <property type="evidence" value="ECO:0007669"/>
    <property type="project" value="UniProtKB-KW"/>
</dbReference>